<evidence type="ECO:0000313" key="6">
    <source>
        <dbReference type="EMBL" id="SCB46681.1"/>
    </source>
</evidence>
<organism evidence="6 7">
    <name type="scientific">Rhizobium miluonense</name>
    <dbReference type="NCBI Taxonomy" id="411945"/>
    <lineage>
        <taxon>Bacteria</taxon>
        <taxon>Pseudomonadati</taxon>
        <taxon>Pseudomonadota</taxon>
        <taxon>Alphaproteobacteria</taxon>
        <taxon>Hyphomicrobiales</taxon>
        <taxon>Rhizobiaceae</taxon>
        <taxon>Rhizobium/Agrobacterium group</taxon>
        <taxon>Rhizobium</taxon>
    </lineage>
</organism>
<dbReference type="Pfam" id="PF00583">
    <property type="entry name" value="Acetyltransf_1"/>
    <property type="match status" value="1"/>
</dbReference>
<dbReference type="PROSITE" id="PS51186">
    <property type="entry name" value="GNAT"/>
    <property type="match status" value="1"/>
</dbReference>
<name>A0A1C3X371_9HYPH</name>
<dbReference type="OrthoDB" id="9807426at2"/>
<sequence length="914" mass="97076">MSVKNLAVLSCPKSVAIIGASIREDAIGSKILRNVIDGGFCGEIWPVNPKYAHVLGRTCFRDVNALPSPPDVAIIATPAPTVVSIIRELGCKGTKVAIIVTGNFDDELKKAVLAAARPYGLRIVGPNVVGLILPDANLNLSFVLTGAERGKIGLISQSGAVVSSLLDWACDHSVGFSKIISLGDMIDVDAGDAIDFLAADQQTAAIVMYLESISDPRKFVSAARAACRTKPLIAIAPGRHGEAAKAAATHTGALTGNSRIVDAVLKRAGIIRVKSLTELLAAAEITQKAHPPQSLRVALVTNGGGAGVLAVDSLLDRGERLAALTAQTTSELDKILPSGWSKSNPVDVLGDAPPARIAEAVKIVARDPNVDAILALHCPVQAAEPAATAAAIVTAVQEKDWPGKPLLACLLGGKASREGRFILRAAGVPDYGMPDDAIAALHVLGEWGRRQKALTDIAVSAELAVNRKQAQRLMEGVASQSRTMLTEPEAKTVLSLYQIPSAECSIAKNVAAVAQLATAMLRNHRSIVVKILSRSITHKSEIGGVALDIRSRAAACRAARDMQNRASDAGLSGQIDGFVIEPMIKVEGGIELFAGLSVDPVFGPVIAFGAGGIAVEQIDDVAISLPPLDDDLAADLIDETRISKLLRGFRHVPPANLDAVKRTLLALSQMAIDFPFIRAIDINPLAVAGRAVVAMDARIEIDPSRLHEPAPSRRLVIKPYPTEWTAKIRLAGRTFVLRPIRPGDARAYSSMLERISPSDMRARFFGQTKLSNATVARMTHIDYEREMAFVATDIDEQIVGVARLVIDNAQEAADFGLLVRSDCQRKGLGGALLKRLLDFAGVQGLKGLCGSVMPDNFKMLSFCRKAGFTMTAPSSDTALWQVELSLSNRSDPGPSSHARYEKMYPAELIERNDA</sequence>
<dbReference type="RefSeq" id="WP_092855579.1">
    <property type="nucleotide sequence ID" value="NZ_FMAH01000054.1"/>
</dbReference>
<feature type="domain" description="N-acetyltransferase" evidence="5">
    <location>
        <begin position="735"/>
        <end position="889"/>
    </location>
</feature>
<keyword evidence="6" id="KW-0808">Transferase</keyword>
<dbReference type="SMART" id="SM00881">
    <property type="entry name" value="CoA_binding"/>
    <property type="match status" value="1"/>
</dbReference>
<dbReference type="InterPro" id="IPR016181">
    <property type="entry name" value="Acyl_CoA_acyltransferase"/>
</dbReference>
<dbReference type="GO" id="GO:0005524">
    <property type="term" value="F:ATP binding"/>
    <property type="evidence" value="ECO:0007669"/>
    <property type="project" value="UniProtKB-KW"/>
</dbReference>
<dbReference type="Proteomes" id="UP000199435">
    <property type="component" value="Unassembled WGS sequence"/>
</dbReference>
<dbReference type="SUPFAM" id="SSF56059">
    <property type="entry name" value="Glutathione synthetase ATP-binding domain-like"/>
    <property type="match status" value="1"/>
</dbReference>
<evidence type="ECO:0000256" key="2">
    <source>
        <dbReference type="ARBA" id="ARBA00022598"/>
    </source>
</evidence>
<dbReference type="Gene3D" id="3.40.50.261">
    <property type="entry name" value="Succinyl-CoA synthetase domains"/>
    <property type="match status" value="2"/>
</dbReference>
<dbReference type="InterPro" id="IPR043938">
    <property type="entry name" value="Ligase_CoA_dom"/>
</dbReference>
<gene>
    <name evidence="6" type="ORF">GA0061102_105424</name>
</gene>
<dbReference type="EMBL" id="FMAH01000054">
    <property type="protein sequence ID" value="SCB46681.1"/>
    <property type="molecule type" value="Genomic_DNA"/>
</dbReference>
<keyword evidence="2" id="KW-0436">Ligase</keyword>
<keyword evidence="1" id="KW-0816">Tricarboxylic acid cycle</keyword>
<dbReference type="Pfam" id="PF13549">
    <property type="entry name" value="ATP-grasp_5"/>
    <property type="match status" value="1"/>
</dbReference>
<dbReference type="Gene3D" id="3.40.50.720">
    <property type="entry name" value="NAD(P)-binding Rossmann-like Domain"/>
    <property type="match status" value="1"/>
</dbReference>
<dbReference type="Pfam" id="PF13607">
    <property type="entry name" value="Succ_CoA_lig"/>
    <property type="match status" value="1"/>
</dbReference>
<evidence type="ECO:0000259" key="5">
    <source>
        <dbReference type="PROSITE" id="PS51186"/>
    </source>
</evidence>
<evidence type="ECO:0000256" key="1">
    <source>
        <dbReference type="ARBA" id="ARBA00022532"/>
    </source>
</evidence>
<dbReference type="AlphaFoldDB" id="A0A1C3X371"/>
<dbReference type="InterPro" id="IPR003781">
    <property type="entry name" value="CoA-bd"/>
</dbReference>
<dbReference type="Gene3D" id="3.30.470.20">
    <property type="entry name" value="ATP-grasp fold, B domain"/>
    <property type="match status" value="1"/>
</dbReference>
<dbReference type="PANTHER" id="PTHR43334:SF1">
    <property type="entry name" value="3-HYDROXYPROPIONATE--COA LIGASE [ADP-FORMING]"/>
    <property type="match status" value="1"/>
</dbReference>
<dbReference type="Gene3D" id="3.40.630.30">
    <property type="match status" value="1"/>
</dbReference>
<dbReference type="GO" id="GO:0016747">
    <property type="term" value="F:acyltransferase activity, transferring groups other than amino-acyl groups"/>
    <property type="evidence" value="ECO:0007669"/>
    <property type="project" value="InterPro"/>
</dbReference>
<dbReference type="STRING" id="411945.GA0061102_105424"/>
<evidence type="ECO:0000313" key="7">
    <source>
        <dbReference type="Proteomes" id="UP000199435"/>
    </source>
</evidence>
<dbReference type="Gene3D" id="3.30.1490.20">
    <property type="entry name" value="ATP-grasp fold, A domain"/>
    <property type="match status" value="1"/>
</dbReference>
<dbReference type="InterPro" id="IPR032875">
    <property type="entry name" value="Succ_CoA_lig_flav_dom"/>
</dbReference>
<dbReference type="CDD" id="cd04301">
    <property type="entry name" value="NAT_SF"/>
    <property type="match status" value="1"/>
</dbReference>
<dbReference type="InterPro" id="IPR036291">
    <property type="entry name" value="NAD(P)-bd_dom_sf"/>
</dbReference>
<dbReference type="GO" id="GO:0043758">
    <property type="term" value="F:acetate-CoA ligase (ADP-forming) activity"/>
    <property type="evidence" value="ECO:0007669"/>
    <property type="project" value="InterPro"/>
</dbReference>
<dbReference type="InterPro" id="IPR051538">
    <property type="entry name" value="Acyl-CoA_Synth/Transferase"/>
</dbReference>
<dbReference type="SUPFAM" id="SSF55729">
    <property type="entry name" value="Acyl-CoA N-acyltransferases (Nat)"/>
    <property type="match status" value="1"/>
</dbReference>
<dbReference type="Pfam" id="PF13380">
    <property type="entry name" value="CoA_binding_2"/>
    <property type="match status" value="1"/>
</dbReference>
<reference evidence="7" key="1">
    <citation type="submission" date="2016-08" db="EMBL/GenBank/DDBJ databases">
        <authorList>
            <person name="Varghese N."/>
            <person name="Submissions Spin"/>
        </authorList>
    </citation>
    <scope>NUCLEOTIDE SEQUENCE [LARGE SCALE GENOMIC DNA]</scope>
    <source>
        <strain evidence="7">HAMBI 2971</strain>
    </source>
</reference>
<dbReference type="InterPro" id="IPR013815">
    <property type="entry name" value="ATP_grasp_subdomain_1"/>
</dbReference>
<dbReference type="SUPFAM" id="SSF52210">
    <property type="entry name" value="Succinyl-CoA synthetase domains"/>
    <property type="match status" value="2"/>
</dbReference>
<proteinExistence type="predicted"/>
<accession>A0A1C3X371</accession>
<protein>
    <submittedName>
        <fullName evidence="6">Acetyltransferase</fullName>
    </submittedName>
</protein>
<dbReference type="GO" id="GO:0006099">
    <property type="term" value="P:tricarboxylic acid cycle"/>
    <property type="evidence" value="ECO:0007669"/>
    <property type="project" value="UniProtKB-KW"/>
</dbReference>
<dbReference type="Pfam" id="PF19045">
    <property type="entry name" value="Ligase_CoA_2"/>
    <property type="match status" value="1"/>
</dbReference>
<keyword evidence="4" id="KW-0067">ATP-binding</keyword>
<dbReference type="PANTHER" id="PTHR43334">
    <property type="entry name" value="ACETATE--COA LIGASE [ADP-FORMING]"/>
    <property type="match status" value="1"/>
</dbReference>
<keyword evidence="7" id="KW-1185">Reference proteome</keyword>
<evidence type="ECO:0000256" key="3">
    <source>
        <dbReference type="ARBA" id="ARBA00022741"/>
    </source>
</evidence>
<dbReference type="SUPFAM" id="SSF51735">
    <property type="entry name" value="NAD(P)-binding Rossmann-fold domains"/>
    <property type="match status" value="1"/>
</dbReference>
<dbReference type="InterPro" id="IPR000182">
    <property type="entry name" value="GNAT_dom"/>
</dbReference>
<dbReference type="InterPro" id="IPR016102">
    <property type="entry name" value="Succinyl-CoA_synth-like"/>
</dbReference>
<keyword evidence="3" id="KW-0547">Nucleotide-binding</keyword>
<evidence type="ECO:0000256" key="4">
    <source>
        <dbReference type="ARBA" id="ARBA00022840"/>
    </source>
</evidence>